<evidence type="ECO:0000256" key="12">
    <source>
        <dbReference type="ARBA" id="ARBA00022729"/>
    </source>
</evidence>
<dbReference type="InterPro" id="IPR017441">
    <property type="entry name" value="Protein_kinase_ATP_BS"/>
</dbReference>
<keyword evidence="17 23" id="KW-1133">Transmembrane helix</keyword>
<evidence type="ECO:0000256" key="23">
    <source>
        <dbReference type="SAM" id="Phobius"/>
    </source>
</evidence>
<dbReference type="GO" id="GO:0048367">
    <property type="term" value="P:shoot system development"/>
    <property type="evidence" value="ECO:0007669"/>
    <property type="project" value="UniProtKB-ARBA"/>
</dbReference>
<keyword evidence="8" id="KW-0597">Phosphoprotein</keyword>
<dbReference type="EMBL" id="JBJQOH010000002">
    <property type="protein sequence ID" value="KAL3698890.1"/>
    <property type="molecule type" value="Genomic_DNA"/>
</dbReference>
<evidence type="ECO:0000256" key="1">
    <source>
        <dbReference type="ARBA" id="ARBA00004162"/>
    </source>
</evidence>
<keyword evidence="11 23" id="KW-0812">Transmembrane</keyword>
<keyword evidence="19" id="KW-0675">Receptor</keyword>
<feature type="domain" description="Protein kinase" evidence="25">
    <location>
        <begin position="717"/>
        <end position="1027"/>
    </location>
</feature>
<dbReference type="InterPro" id="IPR008271">
    <property type="entry name" value="Ser/Thr_kinase_AS"/>
</dbReference>
<dbReference type="InterPro" id="IPR032675">
    <property type="entry name" value="LRR_dom_sf"/>
</dbReference>
<evidence type="ECO:0000256" key="22">
    <source>
        <dbReference type="SAM" id="MobiDB-lite"/>
    </source>
</evidence>
<evidence type="ECO:0000256" key="13">
    <source>
        <dbReference type="ARBA" id="ARBA00022737"/>
    </source>
</evidence>
<dbReference type="InterPro" id="IPR013210">
    <property type="entry name" value="LRR_N_plant-typ"/>
</dbReference>
<dbReference type="GO" id="GO:1905393">
    <property type="term" value="P:plant organ formation"/>
    <property type="evidence" value="ECO:0007669"/>
    <property type="project" value="UniProtKB-ARBA"/>
</dbReference>
<gene>
    <name evidence="26" type="ORF">R1sor_012966</name>
</gene>
<dbReference type="GO" id="GO:0006952">
    <property type="term" value="P:defense response"/>
    <property type="evidence" value="ECO:0007669"/>
    <property type="project" value="UniProtKB-ARBA"/>
</dbReference>
<evidence type="ECO:0000259" key="25">
    <source>
        <dbReference type="PROSITE" id="PS50011"/>
    </source>
</evidence>
<dbReference type="PANTHER" id="PTHR48053">
    <property type="entry name" value="LEUCINE RICH REPEAT FAMILY PROTEIN, EXPRESSED"/>
    <property type="match status" value="1"/>
</dbReference>
<protein>
    <recommendedName>
        <fullName evidence="4">non-specific serine/threonine protein kinase</fullName>
        <ecNumber evidence="4">2.7.11.1</ecNumber>
    </recommendedName>
</protein>
<keyword evidence="16 21" id="KW-0067">ATP-binding</keyword>
<evidence type="ECO:0000256" key="20">
    <source>
        <dbReference type="ARBA" id="ARBA00023180"/>
    </source>
</evidence>
<dbReference type="PANTHER" id="PTHR48053:SF109">
    <property type="entry name" value="PROTEIN KINASE DOMAIN-CONTAINING PROTEIN"/>
    <property type="match status" value="1"/>
</dbReference>
<dbReference type="AlphaFoldDB" id="A0ABD3I8W8"/>
<keyword evidence="7" id="KW-0723">Serine/threonine-protein kinase</keyword>
<dbReference type="GO" id="GO:0004674">
    <property type="term" value="F:protein serine/threonine kinase activity"/>
    <property type="evidence" value="ECO:0007669"/>
    <property type="project" value="UniProtKB-KW"/>
</dbReference>
<evidence type="ECO:0000256" key="14">
    <source>
        <dbReference type="ARBA" id="ARBA00022741"/>
    </source>
</evidence>
<dbReference type="PROSITE" id="PS00107">
    <property type="entry name" value="PROTEIN_KINASE_ATP"/>
    <property type="match status" value="1"/>
</dbReference>
<dbReference type="EC" id="2.7.11.1" evidence="4"/>
<name>A0ABD3I8W8_9MARC</name>
<evidence type="ECO:0000256" key="8">
    <source>
        <dbReference type="ARBA" id="ARBA00022553"/>
    </source>
</evidence>
<dbReference type="Gene3D" id="1.10.510.10">
    <property type="entry name" value="Transferase(Phosphotransferase) domain 1"/>
    <property type="match status" value="1"/>
</dbReference>
<evidence type="ECO:0000256" key="19">
    <source>
        <dbReference type="ARBA" id="ARBA00023170"/>
    </source>
</evidence>
<keyword evidence="14 21" id="KW-0547">Nucleotide-binding</keyword>
<dbReference type="FunFam" id="3.80.10.10:FF:000453">
    <property type="entry name" value="Leucine-rich receptor-like protein kinase family protein"/>
    <property type="match status" value="1"/>
</dbReference>
<dbReference type="GO" id="GO:0009791">
    <property type="term" value="P:post-embryonic development"/>
    <property type="evidence" value="ECO:0007669"/>
    <property type="project" value="UniProtKB-ARBA"/>
</dbReference>
<keyword evidence="20" id="KW-0325">Glycoprotein</keyword>
<evidence type="ECO:0000256" key="2">
    <source>
        <dbReference type="ARBA" id="ARBA00004479"/>
    </source>
</evidence>
<keyword evidence="27" id="KW-1185">Reference proteome</keyword>
<accession>A0ABD3I8W8</accession>
<dbReference type="PROSITE" id="PS00108">
    <property type="entry name" value="PROTEIN_KINASE_ST"/>
    <property type="match status" value="1"/>
</dbReference>
<dbReference type="Gene3D" id="3.80.10.10">
    <property type="entry name" value="Ribonuclease Inhibitor"/>
    <property type="match status" value="4"/>
</dbReference>
<dbReference type="PROSITE" id="PS50011">
    <property type="entry name" value="PROTEIN_KINASE_DOM"/>
    <property type="match status" value="1"/>
</dbReference>
<dbReference type="Proteomes" id="UP001633002">
    <property type="component" value="Unassembled WGS sequence"/>
</dbReference>
<keyword evidence="15" id="KW-0418">Kinase</keyword>
<evidence type="ECO:0000256" key="9">
    <source>
        <dbReference type="ARBA" id="ARBA00022614"/>
    </source>
</evidence>
<evidence type="ECO:0000313" key="26">
    <source>
        <dbReference type="EMBL" id="KAL3698890.1"/>
    </source>
</evidence>
<dbReference type="InterPro" id="IPR051716">
    <property type="entry name" value="Plant_RL_S/T_kinase"/>
</dbReference>
<keyword evidence="10" id="KW-0808">Transferase</keyword>
<dbReference type="GO" id="GO:0005524">
    <property type="term" value="F:ATP binding"/>
    <property type="evidence" value="ECO:0007669"/>
    <property type="project" value="UniProtKB-UniRule"/>
</dbReference>
<dbReference type="InterPro" id="IPR011009">
    <property type="entry name" value="Kinase-like_dom_sf"/>
</dbReference>
<evidence type="ECO:0000313" key="27">
    <source>
        <dbReference type="Proteomes" id="UP001633002"/>
    </source>
</evidence>
<comment type="similarity">
    <text evidence="3">Belongs to the protein kinase superfamily. Ser/Thr protein kinase family.</text>
</comment>
<dbReference type="Pfam" id="PF00560">
    <property type="entry name" value="LRR_1"/>
    <property type="match status" value="6"/>
</dbReference>
<comment type="subcellular location">
    <subcellularLocation>
        <location evidence="1">Cell membrane</location>
        <topology evidence="1">Single-pass membrane protein</topology>
    </subcellularLocation>
    <subcellularLocation>
        <location evidence="2">Membrane</location>
        <topology evidence="2">Single-pass type I membrane protein</topology>
    </subcellularLocation>
</comment>
<dbReference type="FunFam" id="3.30.200.20:FF:000292">
    <property type="entry name" value="Leucine-rich repeat receptor-like serine/threonine-protein kinase BAM1"/>
    <property type="match status" value="1"/>
</dbReference>
<dbReference type="FunFam" id="3.80.10.10:FF:000233">
    <property type="entry name" value="Leucine-rich repeat receptor-like protein kinase TDR"/>
    <property type="match status" value="1"/>
</dbReference>
<dbReference type="SUPFAM" id="SSF52058">
    <property type="entry name" value="L domain-like"/>
    <property type="match status" value="1"/>
</dbReference>
<keyword evidence="9" id="KW-0433">Leucine-rich repeat</keyword>
<organism evidence="26 27">
    <name type="scientific">Riccia sorocarpa</name>
    <dbReference type="NCBI Taxonomy" id="122646"/>
    <lineage>
        <taxon>Eukaryota</taxon>
        <taxon>Viridiplantae</taxon>
        <taxon>Streptophyta</taxon>
        <taxon>Embryophyta</taxon>
        <taxon>Marchantiophyta</taxon>
        <taxon>Marchantiopsida</taxon>
        <taxon>Marchantiidae</taxon>
        <taxon>Marchantiales</taxon>
        <taxon>Ricciaceae</taxon>
        <taxon>Riccia</taxon>
    </lineage>
</organism>
<keyword evidence="13" id="KW-0677">Repeat</keyword>
<dbReference type="GO" id="GO:0048608">
    <property type="term" value="P:reproductive structure development"/>
    <property type="evidence" value="ECO:0007669"/>
    <property type="project" value="UniProtKB-ARBA"/>
</dbReference>
<reference evidence="26 27" key="1">
    <citation type="submission" date="2024-09" db="EMBL/GenBank/DDBJ databases">
        <title>Chromosome-scale assembly of Riccia sorocarpa.</title>
        <authorList>
            <person name="Paukszto L."/>
        </authorList>
    </citation>
    <scope>NUCLEOTIDE SEQUENCE [LARGE SCALE GENOMIC DNA]</scope>
    <source>
        <strain evidence="26">LP-2024</strain>
        <tissue evidence="26">Aerial parts of the thallus</tissue>
    </source>
</reference>
<evidence type="ECO:0000256" key="10">
    <source>
        <dbReference type="ARBA" id="ARBA00022679"/>
    </source>
</evidence>
<dbReference type="Pfam" id="PF08263">
    <property type="entry name" value="LRRNT_2"/>
    <property type="match status" value="1"/>
</dbReference>
<evidence type="ECO:0000256" key="15">
    <source>
        <dbReference type="ARBA" id="ARBA00022777"/>
    </source>
</evidence>
<dbReference type="SUPFAM" id="SSF52047">
    <property type="entry name" value="RNI-like"/>
    <property type="match status" value="1"/>
</dbReference>
<dbReference type="PRINTS" id="PR00019">
    <property type="entry name" value="LEURICHRPT"/>
</dbReference>
<keyword evidence="5" id="KW-0217">Developmental protein</keyword>
<proteinExistence type="inferred from homology"/>
<dbReference type="GO" id="GO:0005886">
    <property type="term" value="C:plasma membrane"/>
    <property type="evidence" value="ECO:0007669"/>
    <property type="project" value="UniProtKB-SubCell"/>
</dbReference>
<sequence length="1038" mass="112549">MTASVRNDCHWVAHVLLLWLGSRMVWSVCGLSADGKVLLEFKAGIQDVDGVLLDWDAGSDTPCSWEGVTCDQSSSVVELNLQNANLTGLVPATLCQLPKLAKLDLSLNFIGGNVPSGFLDCVALEYLDLSSNLIVDVLPADIWTLPSLRVLNLSYNNFSGVIPESFGDFPKLTDLDISANLLEGSIPPHIGNVSTLVSFKANANTFKSSLPAEFGKLKNLQVLQICCAQLHGEIPALLGNTNLTELYLAKNSLTGSLPPELGKLKRLWLLDVSNNALTGAIPSQLMFLPNLRQLQLYNNGLIGPIPQELGNLTSLEEIDLSANELSGSIPDGISQLHNLRLVHFFSNCFNGSIPDGVASLASLRELQLFMNSFTGEIPPNLGRLSRLVSLDLSSNSLSGPIPPGLCTAGALESLILFDNQLSGVIPEGLGNCPALQRIRLQNNKLNGTVPVGIWNYATMKHLELSNNKLEGSMSFGQLRSSQLEALLVNDNHFSGSLPAAIASFTNLVQFRASDNNFVGEVPKELGNLSFLSALELGNNLLEGHIPDTLSQCSRLSTLNFSSNHLKGSIPAFLGSLPALNVLDLSYNELSGPVPPELGNLHLSAYNFSYNNLSGVLPEAFIGAPLESSFAGNPALCFSTLGCGMSPIKKSVSPAGVVWAVVATFTAAFVILLVGGFLFWRKYHSSYRYWSKKDPDLTWSLTSFQKVNFTEEEVMERLDEDNVIGSGGSGKVYKVILSDGQAVAVKKLWTSPKGEARRDNGFKAEVETLGKIRHRNIVKLLCCCSNRKANLLVYQYMPNGSVGDILHNPKTALVLDWPTRYQIAVGAAEGLAYLHHDCVPPIVHRDVKSNNILLDSNFEAHVADFGLAKLLGLAPEKPDSMSAVAGSYGYIAPEYGYTLKVTEKSDIYSFGVVLLELVSGRKPLDPEFSEGDVVKWVSKKVETKAGIVEALDSTIRDSAQDDMIRVLKVGLLCTNFLPSQRPPMRDVVQMLAKACPSNQAMKYRTDSITKDPAKSSSVRQPRAPSAFAVKHTGKWELRR</sequence>
<evidence type="ECO:0000256" key="16">
    <source>
        <dbReference type="ARBA" id="ARBA00022840"/>
    </source>
</evidence>
<dbReference type="InterPro" id="IPR000719">
    <property type="entry name" value="Prot_kinase_dom"/>
</dbReference>
<feature type="region of interest" description="Disordered" evidence="22">
    <location>
        <begin position="1006"/>
        <end position="1038"/>
    </location>
</feature>
<feature type="transmembrane region" description="Helical" evidence="23">
    <location>
        <begin position="656"/>
        <end position="679"/>
    </location>
</feature>
<evidence type="ECO:0000256" key="17">
    <source>
        <dbReference type="ARBA" id="ARBA00022989"/>
    </source>
</evidence>
<dbReference type="GO" id="GO:0051707">
    <property type="term" value="P:response to other organism"/>
    <property type="evidence" value="ECO:0007669"/>
    <property type="project" value="UniProtKB-ARBA"/>
</dbReference>
<dbReference type="InterPro" id="IPR001611">
    <property type="entry name" value="Leu-rich_rpt"/>
</dbReference>
<dbReference type="SUPFAM" id="SSF56112">
    <property type="entry name" value="Protein kinase-like (PK-like)"/>
    <property type="match status" value="1"/>
</dbReference>
<feature type="signal peptide" evidence="24">
    <location>
        <begin position="1"/>
        <end position="27"/>
    </location>
</feature>
<evidence type="ECO:0000256" key="6">
    <source>
        <dbReference type="ARBA" id="ARBA00022475"/>
    </source>
</evidence>
<evidence type="ECO:0000256" key="3">
    <source>
        <dbReference type="ARBA" id="ARBA00008684"/>
    </source>
</evidence>
<keyword evidence="18 23" id="KW-0472">Membrane</keyword>
<evidence type="ECO:0000256" key="18">
    <source>
        <dbReference type="ARBA" id="ARBA00023136"/>
    </source>
</evidence>
<dbReference type="Pfam" id="PF13855">
    <property type="entry name" value="LRR_8"/>
    <property type="match status" value="3"/>
</dbReference>
<dbReference type="Pfam" id="PF00069">
    <property type="entry name" value="Pkinase"/>
    <property type="match status" value="1"/>
</dbReference>
<evidence type="ECO:0000256" key="21">
    <source>
        <dbReference type="PROSITE-ProRule" id="PRU10141"/>
    </source>
</evidence>
<feature type="binding site" evidence="21">
    <location>
        <position position="746"/>
    </location>
    <ligand>
        <name>ATP</name>
        <dbReference type="ChEBI" id="CHEBI:30616"/>
    </ligand>
</feature>
<dbReference type="Gene3D" id="3.30.200.20">
    <property type="entry name" value="Phosphorylase Kinase, domain 1"/>
    <property type="match status" value="1"/>
</dbReference>
<dbReference type="FunFam" id="1.10.510.10:FF:000632">
    <property type="entry name" value="leucine-rich repeat receptor-like protein kinase TDR"/>
    <property type="match status" value="1"/>
</dbReference>
<keyword evidence="12 24" id="KW-0732">Signal</keyword>
<dbReference type="SMART" id="SM00369">
    <property type="entry name" value="LRR_TYP"/>
    <property type="match status" value="9"/>
</dbReference>
<dbReference type="FunFam" id="3.80.10.10:FF:000077">
    <property type="entry name" value="LRR receptor-like serine/threonine-protein kinase ERL1"/>
    <property type="match status" value="1"/>
</dbReference>
<evidence type="ECO:0000256" key="4">
    <source>
        <dbReference type="ARBA" id="ARBA00012513"/>
    </source>
</evidence>
<evidence type="ECO:0000256" key="24">
    <source>
        <dbReference type="SAM" id="SignalP"/>
    </source>
</evidence>
<dbReference type="SMART" id="SM00220">
    <property type="entry name" value="S_TKc"/>
    <property type="match status" value="1"/>
</dbReference>
<comment type="caution">
    <text evidence="26">The sequence shown here is derived from an EMBL/GenBank/DDBJ whole genome shotgun (WGS) entry which is preliminary data.</text>
</comment>
<keyword evidence="6" id="KW-1003">Cell membrane</keyword>
<evidence type="ECO:0000256" key="5">
    <source>
        <dbReference type="ARBA" id="ARBA00022473"/>
    </source>
</evidence>
<dbReference type="InterPro" id="IPR003591">
    <property type="entry name" value="Leu-rich_rpt_typical-subtyp"/>
</dbReference>
<feature type="chain" id="PRO_5044801906" description="non-specific serine/threonine protein kinase" evidence="24">
    <location>
        <begin position="28"/>
        <end position="1038"/>
    </location>
</feature>
<evidence type="ECO:0000256" key="11">
    <source>
        <dbReference type="ARBA" id="ARBA00022692"/>
    </source>
</evidence>
<evidence type="ECO:0000256" key="7">
    <source>
        <dbReference type="ARBA" id="ARBA00022527"/>
    </source>
</evidence>